<feature type="non-terminal residue" evidence="2">
    <location>
        <position position="236"/>
    </location>
</feature>
<dbReference type="AlphaFoldDB" id="A0A146K814"/>
<dbReference type="PANTHER" id="PTHR47799:SF1">
    <property type="entry name" value="OMEGA-AMIDASE YAFV"/>
    <property type="match status" value="1"/>
</dbReference>
<dbReference type="EMBL" id="GDID01003849">
    <property type="protein sequence ID" value="JAP92757.1"/>
    <property type="molecule type" value="Transcribed_RNA"/>
</dbReference>
<proteinExistence type="predicted"/>
<sequence>LNLTNKKDILLQAEQIIQKEKADIFVLPECFNTGYQKIPNQYAEPHCGTTFKWMQNMAKKHQTAICGSIITEDQGFYNRLYFVTEKDFAFYDKIHLFRMGDEHLHYSPGQKLQFVKYKNWNIQLFVCYDLRFPIFSHQYADLIINIANWPEQRVYAWNQLLIARAIENQSYVVGCNRTGEDPILGKFCESSHIIDFMGKPCQKTEISLDDLKQFRMNFPAFQDKDDVELKIRIETK</sequence>
<reference evidence="2" key="1">
    <citation type="submission" date="2015-07" db="EMBL/GenBank/DDBJ databases">
        <title>Adaptation to a free-living lifestyle via gene acquisitions in the diplomonad Trepomonas sp. PC1.</title>
        <authorList>
            <person name="Xu F."/>
            <person name="Jerlstrom-Hultqvist J."/>
            <person name="Kolisko M."/>
            <person name="Simpson A.G.B."/>
            <person name="Roger A.J."/>
            <person name="Svard S.G."/>
            <person name="Andersson J.O."/>
        </authorList>
    </citation>
    <scope>NUCLEOTIDE SEQUENCE</scope>
    <source>
        <strain evidence="2">PC1</strain>
    </source>
</reference>
<dbReference type="SUPFAM" id="SSF56317">
    <property type="entry name" value="Carbon-nitrogen hydrolase"/>
    <property type="match status" value="1"/>
</dbReference>
<keyword evidence="2" id="KW-0808">Transferase</keyword>
<dbReference type="PROSITE" id="PS50263">
    <property type="entry name" value="CN_HYDROLASE"/>
    <property type="match status" value="1"/>
</dbReference>
<feature type="non-terminal residue" evidence="2">
    <location>
        <position position="1"/>
    </location>
</feature>
<dbReference type="GO" id="GO:0016746">
    <property type="term" value="F:acyltransferase activity"/>
    <property type="evidence" value="ECO:0007669"/>
    <property type="project" value="UniProtKB-KW"/>
</dbReference>
<name>A0A146K814_9EUKA</name>
<dbReference type="InterPro" id="IPR003010">
    <property type="entry name" value="C-N_Hydrolase"/>
</dbReference>
<protein>
    <submittedName>
        <fullName evidence="2">Nitrilase/cyanide hydratase and apolipoprotein N-acyltransferase</fullName>
    </submittedName>
</protein>
<keyword evidence="2" id="KW-0012">Acyltransferase</keyword>
<evidence type="ECO:0000313" key="2">
    <source>
        <dbReference type="EMBL" id="JAP92757.1"/>
    </source>
</evidence>
<dbReference type="GO" id="GO:0106008">
    <property type="term" value="F:2-oxoglutaramate amidase activity"/>
    <property type="evidence" value="ECO:0007669"/>
    <property type="project" value="TreeGrafter"/>
</dbReference>
<dbReference type="PANTHER" id="PTHR47799">
    <property type="entry name" value="OMEGA-AMIDASE YAFV"/>
    <property type="match status" value="1"/>
</dbReference>
<organism evidence="2">
    <name type="scientific">Trepomonas sp. PC1</name>
    <dbReference type="NCBI Taxonomy" id="1076344"/>
    <lineage>
        <taxon>Eukaryota</taxon>
        <taxon>Metamonada</taxon>
        <taxon>Diplomonadida</taxon>
        <taxon>Hexamitidae</taxon>
        <taxon>Hexamitinae</taxon>
        <taxon>Trepomonas</taxon>
    </lineage>
</organism>
<evidence type="ECO:0000259" key="1">
    <source>
        <dbReference type="PROSITE" id="PS50263"/>
    </source>
</evidence>
<dbReference type="Pfam" id="PF00795">
    <property type="entry name" value="CN_hydrolase"/>
    <property type="match status" value="1"/>
</dbReference>
<gene>
    <name evidence="2" type="ORF">TPC1_15191</name>
</gene>
<dbReference type="InterPro" id="IPR052737">
    <property type="entry name" value="Omega-amidase_YafV"/>
</dbReference>
<dbReference type="InterPro" id="IPR036526">
    <property type="entry name" value="C-N_Hydrolase_sf"/>
</dbReference>
<keyword evidence="2" id="KW-0449">Lipoprotein</keyword>
<dbReference type="Gene3D" id="3.60.110.10">
    <property type="entry name" value="Carbon-nitrogen hydrolase"/>
    <property type="match status" value="1"/>
</dbReference>
<accession>A0A146K814</accession>
<feature type="domain" description="CN hydrolase" evidence="1">
    <location>
        <begin position="1"/>
        <end position="229"/>
    </location>
</feature>
<dbReference type="GO" id="GO:0050152">
    <property type="term" value="F:omega-amidase activity"/>
    <property type="evidence" value="ECO:0007669"/>
    <property type="project" value="TreeGrafter"/>
</dbReference>